<reference evidence="2" key="1">
    <citation type="submission" date="2024-05" db="EMBL/GenBank/DDBJ databases">
        <title>30 novel species of actinomycetes from the DSMZ collection.</title>
        <authorList>
            <person name="Nouioui I."/>
        </authorList>
    </citation>
    <scope>NUCLEOTIDE SEQUENCE</scope>
    <source>
        <strain evidence="2">DSM 41527</strain>
    </source>
</reference>
<dbReference type="SUPFAM" id="SSF56024">
    <property type="entry name" value="Phospholipase D/nuclease"/>
    <property type="match status" value="1"/>
</dbReference>
<evidence type="ECO:0000313" key="2">
    <source>
        <dbReference type="EMBL" id="MDT0460394.1"/>
    </source>
</evidence>
<evidence type="ECO:0000259" key="1">
    <source>
        <dbReference type="PROSITE" id="PS50043"/>
    </source>
</evidence>
<proteinExistence type="predicted"/>
<sequence length="332" mass="37606">MYRFLAEVPEGIATHEVRTRTRMSDECLNRAIDQLMTLRLLCRSSWEKGTLRALSPESARVQFVWPIVRELTRRQREVDAIREVYSELAQVYESATLHEAGSSPLEIIPDLPSVRRALTQLAAEATEEVITAQPGGARPAEALRESLERTDELLDRGVRLRTLYQHTARFSPATAEFVHHVTGRGAEVRTRSDGFTKLLLFDGKVAVTSLCDDRYGALIVRDPHVVDFMRTSFEPAWSTAVPFPSRYDPVTADQVLDDIKTTIAHLLTEGLEDKVIARRLGMSLRTCQRHVSDLMRRLGARNRLHLGYLLHSHQLRERGLLPRLPSHIDTGS</sequence>
<dbReference type="InterPro" id="IPR036388">
    <property type="entry name" value="WH-like_DNA-bd_sf"/>
</dbReference>
<dbReference type="Proteomes" id="UP001180551">
    <property type="component" value="Unassembled WGS sequence"/>
</dbReference>
<dbReference type="PANTHER" id="PTHR34293">
    <property type="entry name" value="HTH-TYPE TRANSCRIPTIONAL REGULATOR TRMBL2"/>
    <property type="match status" value="1"/>
</dbReference>
<organism evidence="2 3">
    <name type="scientific">Streptomyces mooreae</name>
    <dbReference type="NCBI Taxonomy" id="3075523"/>
    <lineage>
        <taxon>Bacteria</taxon>
        <taxon>Bacillati</taxon>
        <taxon>Actinomycetota</taxon>
        <taxon>Actinomycetes</taxon>
        <taxon>Kitasatosporales</taxon>
        <taxon>Streptomycetaceae</taxon>
        <taxon>Streptomyces</taxon>
    </lineage>
</organism>
<feature type="domain" description="HTH luxR-type" evidence="1">
    <location>
        <begin position="249"/>
        <end position="314"/>
    </location>
</feature>
<name>A0ABU2THL5_9ACTN</name>
<dbReference type="Pfam" id="PF00196">
    <property type="entry name" value="GerE"/>
    <property type="match status" value="1"/>
</dbReference>
<accession>A0ABU2THL5</accession>
<dbReference type="Gene3D" id="1.10.10.10">
    <property type="entry name" value="Winged helix-like DNA-binding domain superfamily/Winged helix DNA-binding domain"/>
    <property type="match status" value="1"/>
</dbReference>
<dbReference type="PROSITE" id="PS50043">
    <property type="entry name" value="HTH_LUXR_2"/>
    <property type="match status" value="1"/>
</dbReference>
<dbReference type="SUPFAM" id="SSF46894">
    <property type="entry name" value="C-terminal effector domain of the bipartite response regulators"/>
    <property type="match status" value="1"/>
</dbReference>
<dbReference type="PANTHER" id="PTHR34293:SF1">
    <property type="entry name" value="HTH-TYPE TRANSCRIPTIONAL REGULATOR TRMBL2"/>
    <property type="match status" value="1"/>
</dbReference>
<dbReference type="RefSeq" id="WP_311627334.1">
    <property type="nucleotide sequence ID" value="NZ_JAVRFE010000063.1"/>
</dbReference>
<dbReference type="EMBL" id="JAVRFE010000063">
    <property type="protein sequence ID" value="MDT0460394.1"/>
    <property type="molecule type" value="Genomic_DNA"/>
</dbReference>
<dbReference type="InterPro" id="IPR016032">
    <property type="entry name" value="Sig_transdc_resp-reg_C-effctor"/>
</dbReference>
<keyword evidence="3" id="KW-1185">Reference proteome</keyword>
<evidence type="ECO:0000313" key="3">
    <source>
        <dbReference type="Proteomes" id="UP001180551"/>
    </source>
</evidence>
<dbReference type="InterPro" id="IPR051797">
    <property type="entry name" value="TrmB-like"/>
</dbReference>
<gene>
    <name evidence="2" type="ORF">RM550_32515</name>
</gene>
<comment type="caution">
    <text evidence="2">The sequence shown here is derived from an EMBL/GenBank/DDBJ whole genome shotgun (WGS) entry which is preliminary data.</text>
</comment>
<dbReference type="SMART" id="SM00421">
    <property type="entry name" value="HTH_LUXR"/>
    <property type="match status" value="1"/>
</dbReference>
<protein>
    <submittedName>
        <fullName evidence="2">Helix-turn-helix transcriptional regulator</fullName>
    </submittedName>
</protein>
<dbReference type="InterPro" id="IPR000792">
    <property type="entry name" value="Tscrpt_reg_LuxR_C"/>
</dbReference>